<gene>
    <name evidence="3" type="ORF">PAMC26510_29875</name>
</gene>
<evidence type="ECO:0000313" key="3">
    <source>
        <dbReference type="EMBL" id="OTP67947.1"/>
    </source>
</evidence>
<feature type="region of interest" description="Disordered" evidence="1">
    <location>
        <begin position="153"/>
        <end position="184"/>
    </location>
</feature>
<evidence type="ECO:0008006" key="5">
    <source>
        <dbReference type="Google" id="ProtNLM"/>
    </source>
</evidence>
<sequence length="443" mass="48053">MPVDLTLAGSPRPYPKQRLNLVSWIVIWALCCSIGACIALLLWPSGQPAHGVRFWLCVVAAPNAAFLSVLGFARIAYETAYLRVLYHNQHRQNWLRERVAFAQEPLFVLAQAYLFPVDDGALATTIASGKTVMAAQSPRRTTGRVLHSRLPDFETNTEMDSGEEEGSGRESGDAVTDHQVSTEQAKPDGFDHVITNVLVPLADTLRTLSLLGPTYTPAVRLAVVDESTAPARLEHVRGTLSDLKLPLTDCEAADADEGLMLIDQWLDAGDVRPLLVLAAEWYEGAPPSGTTEGGVAVLFAKRELLGSVVAIGTLHRPVKVDLDSQLRVTEQLSTSALWGRTSAPEISRAWMSGFDPDDDKKSAAIFKNASFKGLAESAELRIPDRVIGHAGSAAAWLAVAAAVESREEGPQLILNQSRTVQSAVLYTNAPLKHENRAETEEQH</sequence>
<evidence type="ECO:0000256" key="1">
    <source>
        <dbReference type="SAM" id="MobiDB-lite"/>
    </source>
</evidence>
<comment type="caution">
    <text evidence="3">The sequence shown here is derived from an EMBL/GenBank/DDBJ whole genome shotgun (WGS) entry which is preliminary data.</text>
</comment>
<proteinExistence type="predicted"/>
<evidence type="ECO:0000256" key="2">
    <source>
        <dbReference type="SAM" id="Phobius"/>
    </source>
</evidence>
<feature type="compositionally biased region" description="Basic and acidic residues" evidence="1">
    <location>
        <begin position="166"/>
        <end position="176"/>
    </location>
</feature>
<protein>
    <recommendedName>
        <fullName evidence="5">Transmembrane protein</fullName>
    </recommendedName>
</protein>
<evidence type="ECO:0000313" key="4">
    <source>
        <dbReference type="Proteomes" id="UP000194546"/>
    </source>
</evidence>
<accession>A0A242M9G8</accession>
<feature type="transmembrane region" description="Helical" evidence="2">
    <location>
        <begin position="54"/>
        <end position="77"/>
    </location>
</feature>
<dbReference type="Proteomes" id="UP000194546">
    <property type="component" value="Unassembled WGS sequence"/>
</dbReference>
<keyword evidence="2" id="KW-1133">Transmembrane helix</keyword>
<feature type="compositionally biased region" description="Acidic residues" evidence="1">
    <location>
        <begin position="155"/>
        <end position="165"/>
    </location>
</feature>
<organism evidence="3 4">
    <name type="scientific">Caballeronia sordidicola</name>
    <name type="common">Burkholderia sordidicola</name>
    <dbReference type="NCBI Taxonomy" id="196367"/>
    <lineage>
        <taxon>Bacteria</taxon>
        <taxon>Pseudomonadati</taxon>
        <taxon>Pseudomonadota</taxon>
        <taxon>Betaproteobacteria</taxon>
        <taxon>Burkholderiales</taxon>
        <taxon>Burkholderiaceae</taxon>
        <taxon>Caballeronia</taxon>
    </lineage>
</organism>
<feature type="transmembrane region" description="Helical" evidence="2">
    <location>
        <begin position="21"/>
        <end position="42"/>
    </location>
</feature>
<keyword evidence="2" id="KW-0472">Membrane</keyword>
<dbReference type="EMBL" id="NBTY01000182">
    <property type="protein sequence ID" value="OTP67947.1"/>
    <property type="molecule type" value="Genomic_DNA"/>
</dbReference>
<reference evidence="3 4" key="1">
    <citation type="submission" date="2017-03" db="EMBL/GenBank/DDBJ databases">
        <title>Genome analysis of strain PAMC 26510.</title>
        <authorList>
            <person name="Oh H.-M."/>
            <person name="Yang J.-A."/>
        </authorList>
    </citation>
    <scope>NUCLEOTIDE SEQUENCE [LARGE SCALE GENOMIC DNA]</scope>
    <source>
        <strain evidence="3 4">PAMC 26510</strain>
    </source>
</reference>
<name>A0A242M9G8_CABSO</name>
<keyword evidence="2" id="KW-0812">Transmembrane</keyword>
<dbReference type="AlphaFoldDB" id="A0A242M9G8"/>